<accession>A0A1C0ZSK6</accession>
<dbReference type="OrthoDB" id="2604994at2"/>
<protein>
    <submittedName>
        <fullName evidence="1">Uncharacterized protein</fullName>
    </submittedName>
</protein>
<name>A0A1C0ZSK6_9BACL</name>
<organism evidence="1 2">
    <name type="scientific">Paenibacillus pectinilyticus</name>
    <dbReference type="NCBI Taxonomy" id="512399"/>
    <lineage>
        <taxon>Bacteria</taxon>
        <taxon>Bacillati</taxon>
        <taxon>Bacillota</taxon>
        <taxon>Bacilli</taxon>
        <taxon>Bacillales</taxon>
        <taxon>Paenibacillaceae</taxon>
        <taxon>Paenibacillus</taxon>
    </lineage>
</organism>
<gene>
    <name evidence="1" type="ORF">A8709_05075</name>
</gene>
<sequence>MYQEPLTLFQEEEEYSVPPVHLAEPTITRIECFQLDGELSDQLLPGHGTDCQCGLLTITTSHGTCGLGQFEVPCSNLRGDFVQWAVVFQRLKGLTLRDGLDYVHQKEKTWGEVRTQIIEIALTELCDNLAPMSRHEKERGLSLDRTYLFAHSGAYISF</sequence>
<comment type="caution">
    <text evidence="1">The sequence shown here is derived from an EMBL/GenBank/DDBJ whole genome shotgun (WGS) entry which is preliminary data.</text>
</comment>
<reference evidence="2" key="1">
    <citation type="submission" date="2016-05" db="EMBL/GenBank/DDBJ databases">
        <title>Paenibacillus oryzae. sp. nov., isolated from the rice root.</title>
        <authorList>
            <person name="Zhang J."/>
            <person name="Zhang X."/>
        </authorList>
    </citation>
    <scope>NUCLEOTIDE SEQUENCE [LARGE SCALE GENOMIC DNA]</scope>
    <source>
        <strain evidence="2">KCTC13222</strain>
    </source>
</reference>
<dbReference type="STRING" id="512399.A8709_05075"/>
<keyword evidence="2" id="KW-1185">Reference proteome</keyword>
<dbReference type="Proteomes" id="UP000093309">
    <property type="component" value="Unassembled WGS sequence"/>
</dbReference>
<evidence type="ECO:0000313" key="1">
    <source>
        <dbReference type="EMBL" id="OCT11070.1"/>
    </source>
</evidence>
<dbReference type="EMBL" id="LYPC01000028">
    <property type="protein sequence ID" value="OCT11070.1"/>
    <property type="molecule type" value="Genomic_DNA"/>
</dbReference>
<evidence type="ECO:0000313" key="2">
    <source>
        <dbReference type="Proteomes" id="UP000093309"/>
    </source>
</evidence>
<dbReference type="AlphaFoldDB" id="A0A1C0ZSK6"/>
<dbReference type="RefSeq" id="WP_065857772.1">
    <property type="nucleotide sequence ID" value="NZ_LYPC01000028.1"/>
</dbReference>
<proteinExistence type="predicted"/>